<organism evidence="1 2">
    <name type="scientific">Stigmatella ashevillensis</name>
    <dbReference type="NCBI Taxonomy" id="2995309"/>
    <lineage>
        <taxon>Bacteria</taxon>
        <taxon>Pseudomonadati</taxon>
        <taxon>Myxococcota</taxon>
        <taxon>Myxococcia</taxon>
        <taxon>Myxococcales</taxon>
        <taxon>Cystobacterineae</taxon>
        <taxon>Archangiaceae</taxon>
        <taxon>Stigmatella</taxon>
    </lineage>
</organism>
<proteinExistence type="predicted"/>
<evidence type="ECO:0000313" key="1">
    <source>
        <dbReference type="EMBL" id="MDC0714504.1"/>
    </source>
</evidence>
<gene>
    <name evidence="1" type="ORF">POL68_39000</name>
</gene>
<reference evidence="1 2" key="1">
    <citation type="submission" date="2022-11" db="EMBL/GenBank/DDBJ databases">
        <title>Minimal conservation of predation-associated metabolite biosynthetic gene clusters underscores biosynthetic potential of Myxococcota including descriptions for ten novel species: Archangium lansinium sp. nov., Myxococcus landrumus sp. nov., Nannocystis bai.</title>
        <authorList>
            <person name="Ahearne A."/>
            <person name="Stevens C."/>
            <person name="Dowd S."/>
        </authorList>
    </citation>
    <scope>NUCLEOTIDE SEQUENCE [LARGE SCALE GENOMIC DNA]</scope>
    <source>
        <strain evidence="1 2">NCWAL01</strain>
    </source>
</reference>
<protein>
    <submittedName>
        <fullName evidence="1">Uncharacterized protein</fullName>
    </submittedName>
</protein>
<comment type="caution">
    <text evidence="1">The sequence shown here is derived from an EMBL/GenBank/DDBJ whole genome shotgun (WGS) entry which is preliminary data.</text>
</comment>
<accession>A0ABT5DN83</accession>
<dbReference type="Proteomes" id="UP001221838">
    <property type="component" value="Unassembled WGS sequence"/>
</dbReference>
<dbReference type="EMBL" id="JAQNDM010000002">
    <property type="protein sequence ID" value="MDC0714504.1"/>
    <property type="molecule type" value="Genomic_DNA"/>
</dbReference>
<evidence type="ECO:0000313" key="2">
    <source>
        <dbReference type="Proteomes" id="UP001221838"/>
    </source>
</evidence>
<sequence length="53" mass="5519">MAAVLVRTTGAELELSVEAACIGSPNFHVQLGSGNEVDCDHGGGARHGGVWWR</sequence>
<name>A0ABT5DN83_9BACT</name>
<keyword evidence="2" id="KW-1185">Reference proteome</keyword>
<dbReference type="RefSeq" id="WP_272145165.1">
    <property type="nucleotide sequence ID" value="NZ_JAQNDM010000002.1"/>
</dbReference>